<sequence>MPARLDHLVIAADTLAQGAAWCERTLGVVPGPGGQHPLMGTHNQLLRIATVNYPRAYCEVIAVDPQARPPGRRRWFDLDDAALRQDLRQRGPRLVHWVAQVPDVQAAVAALARLGIDRGTPTAASRMTPRGLLEWRITVRDDGARLFDGCLPTLIEWGDTHPASALPDSGVTLHGLAVRHPQAAELREALDAIGLDQVGVEGGPASVCATLHGPRGPVRLQSGA</sequence>
<protein>
    <submittedName>
        <fullName evidence="2">VOC family protein</fullName>
    </submittedName>
</protein>
<evidence type="ECO:0000313" key="3">
    <source>
        <dbReference type="Proteomes" id="UP000469385"/>
    </source>
</evidence>
<dbReference type="RefSeq" id="WP_157398535.1">
    <property type="nucleotide sequence ID" value="NZ_WSEL01000006.1"/>
</dbReference>
<dbReference type="InterPro" id="IPR029068">
    <property type="entry name" value="Glyas_Bleomycin-R_OHBP_Dase"/>
</dbReference>
<comment type="caution">
    <text evidence="2">The sequence shown here is derived from an EMBL/GenBank/DDBJ whole genome shotgun (WGS) entry which is preliminary data.</text>
</comment>
<feature type="domain" description="Glyoxalase-like" evidence="1">
    <location>
        <begin position="5"/>
        <end position="192"/>
    </location>
</feature>
<evidence type="ECO:0000259" key="1">
    <source>
        <dbReference type="Pfam" id="PF13468"/>
    </source>
</evidence>
<dbReference type="SUPFAM" id="SSF54593">
    <property type="entry name" value="Glyoxalase/Bleomycin resistance protein/Dihydroxybiphenyl dioxygenase"/>
    <property type="match status" value="1"/>
</dbReference>
<name>A0A6N8IUN0_9BURK</name>
<proteinExistence type="predicted"/>
<dbReference type="Gene3D" id="3.10.180.10">
    <property type="entry name" value="2,3-Dihydroxybiphenyl 1,2-Dioxygenase, domain 1"/>
    <property type="match status" value="1"/>
</dbReference>
<reference evidence="2 3" key="1">
    <citation type="submission" date="2019-12" db="EMBL/GenBank/DDBJ databases">
        <authorList>
            <person name="Huq M.A."/>
        </authorList>
    </citation>
    <scope>NUCLEOTIDE SEQUENCE [LARGE SCALE GENOMIC DNA]</scope>
    <source>
        <strain evidence="2 3">MAH-25</strain>
    </source>
</reference>
<dbReference type="Proteomes" id="UP000469385">
    <property type="component" value="Unassembled WGS sequence"/>
</dbReference>
<accession>A0A6N8IUN0</accession>
<dbReference type="InterPro" id="IPR025870">
    <property type="entry name" value="Glyoxalase-like_dom"/>
</dbReference>
<dbReference type="Pfam" id="PF13468">
    <property type="entry name" value="Glyoxalase_3"/>
    <property type="match status" value="1"/>
</dbReference>
<dbReference type="AlphaFoldDB" id="A0A6N8IUN0"/>
<gene>
    <name evidence="2" type="ORF">GON04_13155</name>
</gene>
<evidence type="ECO:0000313" key="2">
    <source>
        <dbReference type="EMBL" id="MVQ30402.1"/>
    </source>
</evidence>
<dbReference type="EMBL" id="WSEL01000006">
    <property type="protein sequence ID" value="MVQ30402.1"/>
    <property type="molecule type" value="Genomic_DNA"/>
</dbReference>
<keyword evidence="3" id="KW-1185">Reference proteome</keyword>
<organism evidence="2 3">
    <name type="scientific">Ramlibacter pinisoli</name>
    <dbReference type="NCBI Taxonomy" id="2682844"/>
    <lineage>
        <taxon>Bacteria</taxon>
        <taxon>Pseudomonadati</taxon>
        <taxon>Pseudomonadota</taxon>
        <taxon>Betaproteobacteria</taxon>
        <taxon>Burkholderiales</taxon>
        <taxon>Comamonadaceae</taxon>
        <taxon>Ramlibacter</taxon>
    </lineage>
</organism>